<evidence type="ECO:0000256" key="1">
    <source>
        <dbReference type="SAM" id="MobiDB-lite"/>
    </source>
</evidence>
<dbReference type="Proteomes" id="UP000561045">
    <property type="component" value="Unassembled WGS sequence"/>
</dbReference>
<protein>
    <submittedName>
        <fullName evidence="2">Uncharacterized protein</fullName>
    </submittedName>
</protein>
<sequence>MRADLPDTPSVVENAASKRGQELADAARADIGRISRDMVRQEAALDPSRLQKDFGKPRELPKDAVARALEKQFGRRLPFREESHWVDATGGMTWRIETELGAVCLKEMPVTATITAPGQGPGHELLVPMYCQ</sequence>
<accession>A0A840BHH4</accession>
<feature type="region of interest" description="Disordered" evidence="1">
    <location>
        <begin position="1"/>
        <end position="24"/>
    </location>
</feature>
<dbReference type="RefSeq" id="WP_183631287.1">
    <property type="nucleotide sequence ID" value="NZ_BAABLE010000011.1"/>
</dbReference>
<organism evidence="2 3">
    <name type="scientific">Niveibacterium umoris</name>
    <dbReference type="NCBI Taxonomy" id="1193620"/>
    <lineage>
        <taxon>Bacteria</taxon>
        <taxon>Pseudomonadati</taxon>
        <taxon>Pseudomonadota</taxon>
        <taxon>Betaproteobacteria</taxon>
        <taxon>Rhodocyclales</taxon>
        <taxon>Rhodocyclaceae</taxon>
        <taxon>Niveibacterium</taxon>
    </lineage>
</organism>
<dbReference type="EMBL" id="JACIET010000001">
    <property type="protein sequence ID" value="MBB4011052.1"/>
    <property type="molecule type" value="Genomic_DNA"/>
</dbReference>
<name>A0A840BHH4_9RHOO</name>
<reference evidence="2 3" key="1">
    <citation type="submission" date="2020-08" db="EMBL/GenBank/DDBJ databases">
        <title>Genomic Encyclopedia of Type Strains, Phase IV (KMG-IV): sequencing the most valuable type-strain genomes for metagenomic binning, comparative biology and taxonomic classification.</title>
        <authorList>
            <person name="Goeker M."/>
        </authorList>
    </citation>
    <scope>NUCLEOTIDE SEQUENCE [LARGE SCALE GENOMIC DNA]</scope>
    <source>
        <strain evidence="2 3">DSM 106739</strain>
    </source>
</reference>
<keyword evidence="3" id="KW-1185">Reference proteome</keyword>
<evidence type="ECO:0000313" key="2">
    <source>
        <dbReference type="EMBL" id="MBB4011052.1"/>
    </source>
</evidence>
<evidence type="ECO:0000313" key="3">
    <source>
        <dbReference type="Proteomes" id="UP000561045"/>
    </source>
</evidence>
<gene>
    <name evidence="2" type="ORF">GGR36_000360</name>
</gene>
<proteinExistence type="predicted"/>
<dbReference type="AlphaFoldDB" id="A0A840BHH4"/>
<comment type="caution">
    <text evidence="2">The sequence shown here is derived from an EMBL/GenBank/DDBJ whole genome shotgun (WGS) entry which is preliminary data.</text>
</comment>